<accession>A0AAD5QU36</accession>
<reference evidence="1" key="1">
    <citation type="submission" date="2021-06" db="EMBL/GenBank/DDBJ databases">
        <title>Parelaphostrongylus tenuis whole genome reference sequence.</title>
        <authorList>
            <person name="Garwood T.J."/>
            <person name="Larsen P.A."/>
            <person name="Fountain-Jones N.M."/>
            <person name="Garbe J.R."/>
            <person name="Macchietto M.G."/>
            <person name="Kania S.A."/>
            <person name="Gerhold R.W."/>
            <person name="Richards J.E."/>
            <person name="Wolf T.M."/>
        </authorList>
    </citation>
    <scope>NUCLEOTIDE SEQUENCE</scope>
    <source>
        <strain evidence="1">MNPRO001-30</strain>
        <tissue evidence="1">Meninges</tissue>
    </source>
</reference>
<evidence type="ECO:0000313" key="1">
    <source>
        <dbReference type="EMBL" id="KAJ1359276.1"/>
    </source>
</evidence>
<evidence type="ECO:0000313" key="2">
    <source>
        <dbReference type="Proteomes" id="UP001196413"/>
    </source>
</evidence>
<protein>
    <submittedName>
        <fullName evidence="1">Uncharacterized protein</fullName>
    </submittedName>
</protein>
<dbReference type="EMBL" id="JAHQIW010003592">
    <property type="protein sequence ID" value="KAJ1359276.1"/>
    <property type="molecule type" value="Genomic_DNA"/>
</dbReference>
<feature type="non-terminal residue" evidence="1">
    <location>
        <position position="1"/>
    </location>
</feature>
<gene>
    <name evidence="1" type="ORF">KIN20_017966</name>
</gene>
<comment type="caution">
    <text evidence="1">The sequence shown here is derived from an EMBL/GenBank/DDBJ whole genome shotgun (WGS) entry which is preliminary data.</text>
</comment>
<keyword evidence="2" id="KW-1185">Reference proteome</keyword>
<organism evidence="1 2">
    <name type="scientific">Parelaphostrongylus tenuis</name>
    <name type="common">Meningeal worm</name>
    <dbReference type="NCBI Taxonomy" id="148309"/>
    <lineage>
        <taxon>Eukaryota</taxon>
        <taxon>Metazoa</taxon>
        <taxon>Ecdysozoa</taxon>
        <taxon>Nematoda</taxon>
        <taxon>Chromadorea</taxon>
        <taxon>Rhabditida</taxon>
        <taxon>Rhabditina</taxon>
        <taxon>Rhabditomorpha</taxon>
        <taxon>Strongyloidea</taxon>
        <taxon>Metastrongylidae</taxon>
        <taxon>Parelaphostrongylus</taxon>
    </lineage>
</organism>
<dbReference type="AlphaFoldDB" id="A0AAD5QU36"/>
<dbReference type="Proteomes" id="UP001196413">
    <property type="component" value="Unassembled WGS sequence"/>
</dbReference>
<sequence>MGNKKELKPQSFVMKTCVVVVRISAFPYGDQPIRRVLTHVTNRTFMESSRVTVDMMFTQGRSLGVYLRSESHQCHVIGTTYVVVQKNRPDPGMVLDGSQCGDDKATFTRVPTMRPKEPAPVVPPRPRESRIAELCKERGAEMGI</sequence>
<proteinExistence type="predicted"/>
<name>A0AAD5QU36_PARTN</name>